<dbReference type="EMBL" id="JABFAA010000005">
    <property type="protein sequence ID" value="MBA0682020.1"/>
    <property type="molecule type" value="Genomic_DNA"/>
</dbReference>
<dbReference type="Pfam" id="PF13966">
    <property type="entry name" value="zf-RVT"/>
    <property type="match status" value="1"/>
</dbReference>
<feature type="domain" description="Reverse transcriptase zinc-binding" evidence="1">
    <location>
        <begin position="5"/>
        <end position="61"/>
    </location>
</feature>
<reference evidence="2 3" key="1">
    <citation type="journal article" date="2019" name="Genome Biol. Evol.">
        <title>Insights into the evolution of the New World diploid cottons (Gossypium, subgenus Houzingenia) based on genome sequencing.</title>
        <authorList>
            <person name="Grover C.E."/>
            <person name="Arick M.A. 2nd"/>
            <person name="Thrash A."/>
            <person name="Conover J.L."/>
            <person name="Sanders W.S."/>
            <person name="Peterson D.G."/>
            <person name="Frelichowski J.E."/>
            <person name="Scheffler J.A."/>
            <person name="Scheffler B.E."/>
            <person name="Wendel J.F."/>
        </authorList>
    </citation>
    <scope>NUCLEOTIDE SEQUENCE [LARGE SCALE GENOMIC DNA]</scope>
    <source>
        <strain evidence="2">185</strain>
        <tissue evidence="2">Leaf</tissue>
    </source>
</reference>
<proteinExistence type="predicted"/>
<organism evidence="2 3">
    <name type="scientific">Gossypium aridum</name>
    <name type="common">American cotton</name>
    <name type="synonym">Erioxylum aridum</name>
    <dbReference type="NCBI Taxonomy" id="34290"/>
    <lineage>
        <taxon>Eukaryota</taxon>
        <taxon>Viridiplantae</taxon>
        <taxon>Streptophyta</taxon>
        <taxon>Embryophyta</taxon>
        <taxon>Tracheophyta</taxon>
        <taxon>Spermatophyta</taxon>
        <taxon>Magnoliopsida</taxon>
        <taxon>eudicotyledons</taxon>
        <taxon>Gunneridae</taxon>
        <taxon>Pentapetalae</taxon>
        <taxon>rosids</taxon>
        <taxon>malvids</taxon>
        <taxon>Malvales</taxon>
        <taxon>Malvaceae</taxon>
        <taxon>Malvoideae</taxon>
        <taxon>Gossypium</taxon>
    </lineage>
</organism>
<evidence type="ECO:0000313" key="3">
    <source>
        <dbReference type="Proteomes" id="UP000593577"/>
    </source>
</evidence>
<comment type="caution">
    <text evidence="2">The sequence shown here is derived from an EMBL/GenBank/DDBJ whole genome shotgun (WGS) entry which is preliminary data.</text>
</comment>
<protein>
    <recommendedName>
        <fullName evidence="1">Reverse transcriptase zinc-binding domain-containing protein</fullName>
    </recommendedName>
</protein>
<evidence type="ECO:0000313" key="2">
    <source>
        <dbReference type="EMBL" id="MBA0682020.1"/>
    </source>
</evidence>
<dbReference type="InterPro" id="IPR026960">
    <property type="entry name" value="RVT-Znf"/>
</dbReference>
<sequence length="80" mass="9178">MAACCPQCVRVFLWLVAQNKVLTSKVRVRRHMATNSCAVCSFEVESINHVLYFCFPALTVWSQLIKPEELQEFLSLSLNE</sequence>
<name>A0A7J8X4K6_GOSAI</name>
<evidence type="ECO:0000259" key="1">
    <source>
        <dbReference type="Pfam" id="PF13966"/>
    </source>
</evidence>
<dbReference type="Proteomes" id="UP000593577">
    <property type="component" value="Unassembled WGS sequence"/>
</dbReference>
<accession>A0A7J8X4K6</accession>
<dbReference type="AlphaFoldDB" id="A0A7J8X4K6"/>
<keyword evidence="3" id="KW-1185">Reference proteome</keyword>
<gene>
    <name evidence="2" type="ORF">Goari_023780</name>
</gene>